<dbReference type="RefSeq" id="WP_021777597.1">
    <property type="nucleotide sequence ID" value="NZ_AWXE01000004.1"/>
</dbReference>
<evidence type="ECO:0000256" key="2">
    <source>
        <dbReference type="ARBA" id="ARBA00005992"/>
    </source>
</evidence>
<keyword evidence="4 7" id="KW-0133">Cell shape</keyword>
<evidence type="ECO:0000256" key="1">
    <source>
        <dbReference type="ARBA" id="ARBA00004752"/>
    </source>
</evidence>
<evidence type="ECO:0000256" key="7">
    <source>
        <dbReference type="PROSITE-ProRule" id="PRU01373"/>
    </source>
</evidence>
<dbReference type="EC" id="2.7.13.3" evidence="9"/>
<comment type="caution">
    <text evidence="9">The sequence shown here is derived from an EMBL/GenBank/DDBJ whole genome shotgun (WGS) entry which is preliminary data.</text>
</comment>
<dbReference type="PROSITE" id="PS52029">
    <property type="entry name" value="LD_TPASE"/>
    <property type="match status" value="1"/>
</dbReference>
<dbReference type="GO" id="GO:0008360">
    <property type="term" value="P:regulation of cell shape"/>
    <property type="evidence" value="ECO:0007669"/>
    <property type="project" value="UniProtKB-UniRule"/>
</dbReference>
<evidence type="ECO:0000256" key="4">
    <source>
        <dbReference type="ARBA" id="ARBA00022960"/>
    </source>
</evidence>
<dbReference type="OrthoDB" id="9804204at2"/>
<dbReference type="InterPro" id="IPR005490">
    <property type="entry name" value="LD_TPept_cat_dom"/>
</dbReference>
<evidence type="ECO:0000259" key="8">
    <source>
        <dbReference type="PROSITE" id="PS52029"/>
    </source>
</evidence>
<accession>U2WAK3</accession>
<dbReference type="GO" id="GO:0004180">
    <property type="term" value="F:carboxypeptidase activity"/>
    <property type="evidence" value="ECO:0007669"/>
    <property type="project" value="UniProtKB-ARBA"/>
</dbReference>
<evidence type="ECO:0000313" key="10">
    <source>
        <dbReference type="Proteomes" id="UP000016762"/>
    </source>
</evidence>
<sequence>MDITVKQHGPDIHNGRLSLGKDRFPCALGRAGILANKKEGDGSTPAGIWKIQDCWFRSDKWLNPPLHLPSHVITETSGWSDDPNDPDYNCPVTLPHVYSHEKLWRSDDQYDVVITLNHNTMPAIPGAGSAIFFHLAKPDYSPTEGCVAISHQHMREILPLLTPETNMIIEA</sequence>
<dbReference type="Proteomes" id="UP000016762">
    <property type="component" value="Unassembled WGS sequence"/>
</dbReference>
<feature type="active site" description="Proton donor/acceptor" evidence="7">
    <location>
        <position position="134"/>
    </location>
</feature>
<reference evidence="9 10" key="1">
    <citation type="journal article" date="2014" name="FEMS Microbiol. Ecol.">
        <title>Genomic differentiation among two strains of the PS1 clade isolated from geographically separated marine habitats.</title>
        <authorList>
            <person name="Jimenez-Infante F."/>
            <person name="Ngugi D.K."/>
            <person name="Alam I."/>
            <person name="Rashid M."/>
            <person name="Baalawi W."/>
            <person name="Kamau A.A."/>
            <person name="Bajic V.B."/>
            <person name="Stingl U."/>
        </authorList>
    </citation>
    <scope>NUCLEOTIDE SEQUENCE [LARGE SCALE GENOMIC DNA]</scope>
    <source>
        <strain evidence="9 10">RS24</strain>
    </source>
</reference>
<proteinExistence type="inferred from homology"/>
<dbReference type="GO" id="GO:0004673">
    <property type="term" value="F:protein histidine kinase activity"/>
    <property type="evidence" value="ECO:0007669"/>
    <property type="project" value="UniProtKB-EC"/>
</dbReference>
<evidence type="ECO:0000256" key="6">
    <source>
        <dbReference type="ARBA" id="ARBA00023316"/>
    </source>
</evidence>
<comment type="similarity">
    <text evidence="2">Belongs to the YkuD family.</text>
</comment>
<comment type="pathway">
    <text evidence="1 7">Cell wall biogenesis; peptidoglycan biosynthesis.</text>
</comment>
<dbReference type="eggNOG" id="COG3786">
    <property type="taxonomic scope" value="Bacteria"/>
</dbReference>
<gene>
    <name evidence="9" type="primary">regB</name>
    <name evidence="9" type="ORF">RS24_01627</name>
</gene>
<dbReference type="GO" id="GO:0071555">
    <property type="term" value="P:cell wall organization"/>
    <property type="evidence" value="ECO:0007669"/>
    <property type="project" value="UniProtKB-UniRule"/>
</dbReference>
<name>U2WAK3_9PROT</name>
<evidence type="ECO:0000313" key="9">
    <source>
        <dbReference type="EMBL" id="ERL46619.1"/>
    </source>
</evidence>
<evidence type="ECO:0000256" key="3">
    <source>
        <dbReference type="ARBA" id="ARBA00022679"/>
    </source>
</evidence>
<keyword evidence="10" id="KW-1185">Reference proteome</keyword>
<dbReference type="EMBL" id="AWXE01000004">
    <property type="protein sequence ID" value="ERL46619.1"/>
    <property type="molecule type" value="Genomic_DNA"/>
</dbReference>
<dbReference type="PANTHER" id="PTHR38589">
    <property type="entry name" value="BLR0621 PROTEIN"/>
    <property type="match status" value="1"/>
</dbReference>
<dbReference type="PANTHER" id="PTHR38589:SF1">
    <property type="entry name" value="BLR0621 PROTEIN"/>
    <property type="match status" value="1"/>
</dbReference>
<dbReference type="Pfam" id="PF03734">
    <property type="entry name" value="YkuD"/>
    <property type="match status" value="1"/>
</dbReference>
<dbReference type="GO" id="GO:0009252">
    <property type="term" value="P:peptidoglycan biosynthetic process"/>
    <property type="evidence" value="ECO:0007669"/>
    <property type="project" value="UniProtKB-UniPathway"/>
</dbReference>
<dbReference type="AlphaFoldDB" id="U2WAK3"/>
<evidence type="ECO:0000256" key="5">
    <source>
        <dbReference type="ARBA" id="ARBA00022984"/>
    </source>
</evidence>
<dbReference type="SUPFAM" id="SSF141523">
    <property type="entry name" value="L,D-transpeptidase catalytic domain-like"/>
    <property type="match status" value="1"/>
</dbReference>
<keyword evidence="9" id="KW-0418">Kinase</keyword>
<dbReference type="UniPathway" id="UPA00219"/>
<protein>
    <submittedName>
        <fullName evidence="9">Sensor histidine kinase RegB protein</fullName>
        <ecNumber evidence="9">2.7.13.3</ecNumber>
    </submittedName>
</protein>
<keyword evidence="6 7" id="KW-0961">Cell wall biogenesis/degradation</keyword>
<dbReference type="InterPro" id="IPR038063">
    <property type="entry name" value="Transpep_catalytic_dom"/>
</dbReference>
<keyword evidence="5 7" id="KW-0573">Peptidoglycan synthesis</keyword>
<dbReference type="STRING" id="1397666.RS24_01627"/>
<keyword evidence="3 9" id="KW-0808">Transferase</keyword>
<feature type="domain" description="L,D-TPase catalytic" evidence="8">
    <location>
        <begin position="1"/>
        <end position="170"/>
    </location>
</feature>
<feature type="active site" description="Nucleophile" evidence="7">
    <location>
        <position position="146"/>
    </location>
</feature>
<organism evidence="9 10">
    <name type="scientific">Candidatus Micropelagius thuwalensis</name>
    <dbReference type="NCBI Taxonomy" id="1397666"/>
    <lineage>
        <taxon>Bacteria</taxon>
        <taxon>Pseudomonadati</taxon>
        <taxon>Pseudomonadota</taxon>
        <taxon>Alphaproteobacteria</taxon>
        <taxon>PS1 clade</taxon>
        <taxon>Candidatus Micropelagius</taxon>
    </lineage>
</organism>